<gene>
    <name evidence="12" type="primary">pstA</name>
    <name evidence="12" type="ORF">VB774_13425</name>
</gene>
<evidence type="ECO:0000256" key="6">
    <source>
        <dbReference type="ARBA" id="ARBA00022692"/>
    </source>
</evidence>
<evidence type="ECO:0000256" key="4">
    <source>
        <dbReference type="ARBA" id="ARBA00022475"/>
    </source>
</evidence>
<comment type="subcellular location">
    <subcellularLocation>
        <location evidence="1">Cell membrane</location>
        <topology evidence="1">Multi-pass membrane protein</topology>
    </subcellularLocation>
</comment>
<dbReference type="RefSeq" id="WP_323262073.1">
    <property type="nucleotide sequence ID" value="NZ_JAYGIE010000076.1"/>
</dbReference>
<feature type="transmembrane region" description="Helical" evidence="10">
    <location>
        <begin position="583"/>
        <end position="605"/>
    </location>
</feature>
<evidence type="ECO:0000256" key="2">
    <source>
        <dbReference type="ARBA" id="ARBA00007069"/>
    </source>
</evidence>
<feature type="transmembrane region" description="Helical" evidence="10">
    <location>
        <begin position="219"/>
        <end position="244"/>
    </location>
</feature>
<evidence type="ECO:0000313" key="12">
    <source>
        <dbReference type="EMBL" id="MEA5478623.1"/>
    </source>
</evidence>
<feature type="transmembrane region" description="Helical" evidence="10">
    <location>
        <begin position="289"/>
        <end position="312"/>
    </location>
</feature>
<dbReference type="PANTHER" id="PTHR30425">
    <property type="entry name" value="PHOSPHATE TRANSPORT SYSTEM PERMEASE PROTEIN PST"/>
    <property type="match status" value="1"/>
</dbReference>
<feature type="transmembrane region" description="Helical" evidence="10">
    <location>
        <begin position="411"/>
        <end position="439"/>
    </location>
</feature>
<feature type="transmembrane region" description="Helical" evidence="10">
    <location>
        <begin position="122"/>
        <end position="146"/>
    </location>
</feature>
<evidence type="ECO:0000256" key="3">
    <source>
        <dbReference type="ARBA" id="ARBA00022448"/>
    </source>
</evidence>
<evidence type="ECO:0000256" key="7">
    <source>
        <dbReference type="ARBA" id="ARBA00022989"/>
    </source>
</evidence>
<name>A0ABU5TKU9_9CYAN</name>
<keyword evidence="5" id="KW-0592">Phosphate transport</keyword>
<dbReference type="InterPro" id="IPR005672">
    <property type="entry name" value="Phosphate_PstA"/>
</dbReference>
<feature type="transmembrane region" description="Helical" evidence="10">
    <location>
        <begin position="77"/>
        <end position="110"/>
    </location>
</feature>
<comment type="similarity">
    <text evidence="2">Belongs to the binding-protein-dependent transport system permease family. CysTW subfamily.</text>
</comment>
<protein>
    <submittedName>
        <fullName evidence="12">Phosphate ABC transporter permease PstA</fullName>
    </submittedName>
</protein>
<feature type="domain" description="ABC transmembrane type-1" evidence="11">
    <location>
        <begin position="84"/>
        <end position="308"/>
    </location>
</feature>
<dbReference type="CDD" id="cd06261">
    <property type="entry name" value="TM_PBP2"/>
    <property type="match status" value="2"/>
</dbReference>
<evidence type="ECO:0000256" key="5">
    <source>
        <dbReference type="ARBA" id="ARBA00022592"/>
    </source>
</evidence>
<proteinExistence type="inferred from homology"/>
<keyword evidence="8 10" id="KW-0472">Membrane</keyword>
<dbReference type="Proteomes" id="UP001301388">
    <property type="component" value="Unassembled WGS sequence"/>
</dbReference>
<keyword evidence="7 10" id="KW-1133">Transmembrane helix</keyword>
<evidence type="ECO:0000256" key="9">
    <source>
        <dbReference type="SAM" id="MobiDB-lite"/>
    </source>
</evidence>
<dbReference type="SUPFAM" id="SSF161098">
    <property type="entry name" value="MetI-like"/>
    <property type="match status" value="2"/>
</dbReference>
<feature type="transmembrane region" description="Helical" evidence="10">
    <location>
        <begin position="536"/>
        <end position="555"/>
    </location>
</feature>
<dbReference type="PROSITE" id="PS50928">
    <property type="entry name" value="ABC_TM1"/>
    <property type="match status" value="2"/>
</dbReference>
<feature type="transmembrane region" description="Helical" evidence="10">
    <location>
        <begin position="35"/>
        <end position="57"/>
    </location>
</feature>
<evidence type="ECO:0000256" key="10">
    <source>
        <dbReference type="SAM" id="Phobius"/>
    </source>
</evidence>
<dbReference type="NCBIfam" id="TIGR00974">
    <property type="entry name" value="3a0107s02c"/>
    <property type="match status" value="1"/>
</dbReference>
<evidence type="ECO:0000256" key="1">
    <source>
        <dbReference type="ARBA" id="ARBA00004651"/>
    </source>
</evidence>
<dbReference type="Pfam" id="PF00528">
    <property type="entry name" value="BPD_transp_1"/>
    <property type="match status" value="2"/>
</dbReference>
<accession>A0ABU5TKU9</accession>
<keyword evidence="6 10" id="KW-0812">Transmembrane</keyword>
<feature type="transmembrane region" description="Helical" evidence="10">
    <location>
        <begin position="652"/>
        <end position="675"/>
    </location>
</feature>
<keyword evidence="4" id="KW-1003">Cell membrane</keyword>
<dbReference type="Gene3D" id="1.10.3720.10">
    <property type="entry name" value="MetI-like"/>
    <property type="match status" value="2"/>
</dbReference>
<dbReference type="InterPro" id="IPR000515">
    <property type="entry name" value="MetI-like"/>
</dbReference>
<evidence type="ECO:0000259" key="11">
    <source>
        <dbReference type="PROSITE" id="PS50928"/>
    </source>
</evidence>
<evidence type="ECO:0000256" key="8">
    <source>
        <dbReference type="ARBA" id="ARBA00023136"/>
    </source>
</evidence>
<feature type="transmembrane region" description="Helical" evidence="10">
    <location>
        <begin position="468"/>
        <end position="495"/>
    </location>
</feature>
<reference evidence="12 13" key="1">
    <citation type="submission" date="2023-12" db="EMBL/GenBank/DDBJ databases">
        <title>Baltic Sea Cyanobacteria.</title>
        <authorList>
            <person name="Delbaje E."/>
            <person name="Fewer D.P."/>
            <person name="Shishido T.K."/>
        </authorList>
    </citation>
    <scope>NUCLEOTIDE SEQUENCE [LARGE SCALE GENOMIC DNA]</scope>
    <source>
        <strain evidence="12 13">UHCC 0370</strain>
    </source>
</reference>
<sequence>MPNFSGEQVSGEQVLSRPRRSLWLDSIFQKTSQGLAIAILFLVAAIVIQLAIAAVPAAKEFGLGFLWTMEWNPVKNIYGILPQIYGTLVSSLVAIALAMPLGIGIAIFLNEDIAPKVVRVPISFAIELLAAIPSVVYGLWGIFVLMPALRPLMRGLHQNLGWIPFFSTLPANRSLLPTILVLTLMILPIVVALSRDAIASVPMELRMGAAAIGANRWEFILGIAIPASMSGIVGAAVLALGRAIGETMAAVMLIGNANQINWSWLAPSSTIASLVANQFTEAKGLQLSALLYAALVLMALTLIVNIFANSFITSFHSSSQQKRETSPNLYIEDVPSYHAEDFKTLTPSPSPKEGEGDKKSPKMSLAPLLPPWEKGLGDEGKFSVCVTSVIPAEITSEFSPKWKPNQTRRKIVSFLLNLVICLGTAIAIFAFSSILFSLIAKGSSRFDFAAFTELPPAPLESGGGFRNAITGTLLMVGIGAGLSAPIGLGAAIYLVEFGQNKLLSRWVRFFNGVLSGVPSIICGLFAYGLVVLTSGTFSAIAGGVALAVVMLPTIARTSEEALKAVAPELREGAITIGASPMQAITAIVIPAAMPAIVTGIVLAIARATGETAPLLFTALFSQYGFNGLWKPVASMSVLIYNFALSPYPNDQALAWTAALVVVALILSISIAARFLTRDRLN</sequence>
<keyword evidence="3" id="KW-0813">Transport</keyword>
<comment type="caution">
    <text evidence="12">The sequence shown here is derived from an EMBL/GenBank/DDBJ whole genome shotgun (WGS) entry which is preliminary data.</text>
</comment>
<feature type="transmembrane region" description="Helical" evidence="10">
    <location>
        <begin position="507"/>
        <end position="530"/>
    </location>
</feature>
<dbReference type="PANTHER" id="PTHR30425:SF1">
    <property type="entry name" value="PHOSPHATE TRANSPORT SYSTEM PERMEASE PROTEIN PSTC"/>
    <property type="match status" value="1"/>
</dbReference>
<dbReference type="InterPro" id="IPR011864">
    <property type="entry name" value="Phosphate_PstC"/>
</dbReference>
<feature type="transmembrane region" description="Helical" evidence="10">
    <location>
        <begin position="175"/>
        <end position="198"/>
    </location>
</feature>
<dbReference type="NCBIfam" id="TIGR02138">
    <property type="entry name" value="phosphate_pstC"/>
    <property type="match status" value="1"/>
</dbReference>
<keyword evidence="13" id="KW-1185">Reference proteome</keyword>
<organism evidence="12 13">
    <name type="scientific">Pseudanabaena galeata UHCC 0370</name>
    <dbReference type="NCBI Taxonomy" id="3110310"/>
    <lineage>
        <taxon>Bacteria</taxon>
        <taxon>Bacillati</taxon>
        <taxon>Cyanobacteriota</taxon>
        <taxon>Cyanophyceae</taxon>
        <taxon>Pseudanabaenales</taxon>
        <taxon>Pseudanabaenaceae</taxon>
        <taxon>Pseudanabaena</taxon>
    </lineage>
</organism>
<evidence type="ECO:0000313" key="13">
    <source>
        <dbReference type="Proteomes" id="UP001301388"/>
    </source>
</evidence>
<dbReference type="EMBL" id="JAYGIE010000076">
    <property type="protein sequence ID" value="MEA5478623.1"/>
    <property type="molecule type" value="Genomic_DNA"/>
</dbReference>
<feature type="domain" description="ABC transmembrane type-1" evidence="11">
    <location>
        <begin position="469"/>
        <end position="672"/>
    </location>
</feature>
<feature type="region of interest" description="Disordered" evidence="9">
    <location>
        <begin position="342"/>
        <end position="364"/>
    </location>
</feature>
<dbReference type="InterPro" id="IPR035906">
    <property type="entry name" value="MetI-like_sf"/>
</dbReference>
<dbReference type="InterPro" id="IPR051124">
    <property type="entry name" value="Phosphate_Transport_Permease"/>
</dbReference>